<dbReference type="Proteomes" id="UP001215712">
    <property type="component" value="Unassembled WGS sequence"/>
</dbReference>
<dbReference type="Pfam" id="PF00011">
    <property type="entry name" value="HSP20"/>
    <property type="match status" value="1"/>
</dbReference>
<gene>
    <name evidence="6" type="ORF">N7493_008836</name>
</gene>
<evidence type="ECO:0000313" key="7">
    <source>
        <dbReference type="Proteomes" id="UP001215712"/>
    </source>
</evidence>
<evidence type="ECO:0000256" key="4">
    <source>
        <dbReference type="SAM" id="MobiDB-lite"/>
    </source>
</evidence>
<organism evidence="6 7">
    <name type="scientific">Penicillium malachiteum</name>
    <dbReference type="NCBI Taxonomy" id="1324776"/>
    <lineage>
        <taxon>Eukaryota</taxon>
        <taxon>Fungi</taxon>
        <taxon>Dikarya</taxon>
        <taxon>Ascomycota</taxon>
        <taxon>Pezizomycotina</taxon>
        <taxon>Eurotiomycetes</taxon>
        <taxon>Eurotiomycetidae</taxon>
        <taxon>Eurotiales</taxon>
        <taxon>Aspergillaceae</taxon>
        <taxon>Penicillium</taxon>
    </lineage>
</organism>
<dbReference type="PROSITE" id="PS01031">
    <property type="entry name" value="SHSP"/>
    <property type="match status" value="1"/>
</dbReference>
<comment type="similarity">
    <text evidence="2 3">Belongs to the small heat shock protein (HSP20) family.</text>
</comment>
<proteinExistence type="inferred from homology"/>
<keyword evidence="7" id="KW-1185">Reference proteome</keyword>
<dbReference type="SUPFAM" id="SSF49764">
    <property type="entry name" value="HSP20-like chaperones"/>
    <property type="match status" value="1"/>
</dbReference>
<feature type="region of interest" description="Disordered" evidence="4">
    <location>
        <begin position="83"/>
        <end position="149"/>
    </location>
</feature>
<evidence type="ECO:0000256" key="1">
    <source>
        <dbReference type="ARBA" id="ARBA00023016"/>
    </source>
</evidence>
<dbReference type="InterPro" id="IPR002068">
    <property type="entry name" value="A-crystallin/Hsp20_dom"/>
</dbReference>
<feature type="compositionally biased region" description="Low complexity" evidence="4">
    <location>
        <begin position="91"/>
        <end position="101"/>
    </location>
</feature>
<dbReference type="InterPro" id="IPR031107">
    <property type="entry name" value="Small_HSP"/>
</dbReference>
<dbReference type="CDD" id="cd06464">
    <property type="entry name" value="ACD_sHsps-like"/>
    <property type="match status" value="1"/>
</dbReference>
<dbReference type="AlphaFoldDB" id="A0AAD6MSV6"/>
<evidence type="ECO:0000313" key="6">
    <source>
        <dbReference type="EMBL" id="KAJ5712368.1"/>
    </source>
</evidence>
<comment type="caution">
    <text evidence="6">The sequence shown here is derived from an EMBL/GenBank/DDBJ whole genome shotgun (WGS) entry which is preliminary data.</text>
</comment>
<dbReference type="Gene3D" id="2.60.40.790">
    <property type="match status" value="1"/>
</dbReference>
<sequence>MPFLNLSSAEFAPLFQLLDNYEPHRTCPTKNIQNTRPRTRTFYAPAFDVRELSDSYYLDGELPGVDQDAIDIEFRDSQTLVIKGRSERNYQTTQSESPSDTESSESPKRLRQPTVEDEDESDSNDSDTNTATSMSSTGSTKTPAETPSFKYWVSERSVGDFERTFSFPTRVDHDAVRASLKNGVLSVVVPKEATPKAKKIRVE</sequence>
<accession>A0AAD6MSV6</accession>
<dbReference type="EMBL" id="JAQJAN010000013">
    <property type="protein sequence ID" value="KAJ5712368.1"/>
    <property type="molecule type" value="Genomic_DNA"/>
</dbReference>
<keyword evidence="1" id="KW-0346">Stress response</keyword>
<feature type="compositionally biased region" description="Acidic residues" evidence="4">
    <location>
        <begin position="115"/>
        <end position="125"/>
    </location>
</feature>
<evidence type="ECO:0000256" key="2">
    <source>
        <dbReference type="PROSITE-ProRule" id="PRU00285"/>
    </source>
</evidence>
<feature type="compositionally biased region" description="Low complexity" evidence="4">
    <location>
        <begin position="126"/>
        <end position="137"/>
    </location>
</feature>
<dbReference type="InterPro" id="IPR008978">
    <property type="entry name" value="HSP20-like_chaperone"/>
</dbReference>
<dbReference type="PANTHER" id="PTHR11527">
    <property type="entry name" value="HEAT-SHOCK PROTEIN 20 FAMILY MEMBER"/>
    <property type="match status" value="1"/>
</dbReference>
<evidence type="ECO:0000259" key="5">
    <source>
        <dbReference type="PROSITE" id="PS01031"/>
    </source>
</evidence>
<reference evidence="6" key="2">
    <citation type="submission" date="2023-01" db="EMBL/GenBank/DDBJ databases">
        <authorList>
            <person name="Petersen C."/>
        </authorList>
    </citation>
    <scope>NUCLEOTIDE SEQUENCE</scope>
    <source>
        <strain evidence="6">IBT 17514</strain>
    </source>
</reference>
<evidence type="ECO:0000256" key="3">
    <source>
        <dbReference type="RuleBase" id="RU003616"/>
    </source>
</evidence>
<feature type="domain" description="SHSP" evidence="5">
    <location>
        <begin position="38"/>
        <end position="203"/>
    </location>
</feature>
<reference evidence="6" key="1">
    <citation type="journal article" date="2023" name="IMA Fungus">
        <title>Comparative genomic study of the Penicillium genus elucidates a diverse pangenome and 15 lateral gene transfer events.</title>
        <authorList>
            <person name="Petersen C."/>
            <person name="Sorensen T."/>
            <person name="Nielsen M.R."/>
            <person name="Sondergaard T.E."/>
            <person name="Sorensen J.L."/>
            <person name="Fitzpatrick D.A."/>
            <person name="Frisvad J.C."/>
            <person name="Nielsen K.L."/>
        </authorList>
    </citation>
    <scope>NUCLEOTIDE SEQUENCE</scope>
    <source>
        <strain evidence="6">IBT 17514</strain>
    </source>
</reference>
<name>A0AAD6MSV6_9EURO</name>
<protein>
    <recommendedName>
        <fullName evidence="5">SHSP domain-containing protein</fullName>
    </recommendedName>
</protein>